<dbReference type="PANTHER" id="PTHR10366:SF349">
    <property type="entry name" value="OS01G0828100 PROTEIN"/>
    <property type="match status" value="1"/>
</dbReference>
<dbReference type="SUPFAM" id="SSF51735">
    <property type="entry name" value="NAD(P)-binding Rossmann-fold domains"/>
    <property type="match status" value="1"/>
</dbReference>
<dbReference type="GO" id="GO:0016616">
    <property type="term" value="F:oxidoreductase activity, acting on the CH-OH group of donors, NAD or NADP as acceptor"/>
    <property type="evidence" value="ECO:0007669"/>
    <property type="project" value="TreeGrafter"/>
</dbReference>
<organism evidence="3 4">
    <name type="scientific">Rhynchospora tenuis</name>
    <dbReference type="NCBI Taxonomy" id="198213"/>
    <lineage>
        <taxon>Eukaryota</taxon>
        <taxon>Viridiplantae</taxon>
        <taxon>Streptophyta</taxon>
        <taxon>Embryophyta</taxon>
        <taxon>Tracheophyta</taxon>
        <taxon>Spermatophyta</taxon>
        <taxon>Magnoliopsida</taxon>
        <taxon>Liliopsida</taxon>
        <taxon>Poales</taxon>
        <taxon>Cyperaceae</taxon>
        <taxon>Cyperoideae</taxon>
        <taxon>Rhynchosporeae</taxon>
        <taxon>Rhynchospora</taxon>
    </lineage>
</organism>
<dbReference type="InterPro" id="IPR001509">
    <property type="entry name" value="Epimerase_deHydtase"/>
</dbReference>
<evidence type="ECO:0000256" key="1">
    <source>
        <dbReference type="ARBA" id="ARBA00023002"/>
    </source>
</evidence>
<dbReference type="InterPro" id="IPR050425">
    <property type="entry name" value="NAD(P)_dehydrat-like"/>
</dbReference>
<reference evidence="3 4" key="1">
    <citation type="journal article" date="2022" name="Cell">
        <title>Repeat-based holocentromeres influence genome architecture and karyotype evolution.</title>
        <authorList>
            <person name="Hofstatter P.G."/>
            <person name="Thangavel G."/>
            <person name="Lux T."/>
            <person name="Neumann P."/>
            <person name="Vondrak T."/>
            <person name="Novak P."/>
            <person name="Zhang M."/>
            <person name="Costa L."/>
            <person name="Castellani M."/>
            <person name="Scott A."/>
            <person name="Toegelov H."/>
            <person name="Fuchs J."/>
            <person name="Mata-Sucre Y."/>
            <person name="Dias Y."/>
            <person name="Vanzela A.L.L."/>
            <person name="Huettel B."/>
            <person name="Almeida C.C.S."/>
            <person name="Simkova H."/>
            <person name="Souza G."/>
            <person name="Pedrosa-Harand A."/>
            <person name="Macas J."/>
            <person name="Mayer K.F.X."/>
            <person name="Houben A."/>
            <person name="Marques A."/>
        </authorList>
    </citation>
    <scope>NUCLEOTIDE SEQUENCE [LARGE SCALE GENOMIC DNA]</scope>
    <source>
        <strain evidence="3">RhyTen1mFocal</strain>
    </source>
</reference>
<dbReference type="EMBL" id="JAMRDG010000001">
    <property type="protein sequence ID" value="KAJ3709196.1"/>
    <property type="molecule type" value="Genomic_DNA"/>
</dbReference>
<dbReference type="Proteomes" id="UP001210211">
    <property type="component" value="Unassembled WGS sequence"/>
</dbReference>
<name>A0AAD6F1P7_9POAL</name>
<evidence type="ECO:0000313" key="3">
    <source>
        <dbReference type="EMBL" id="KAJ3709196.1"/>
    </source>
</evidence>
<gene>
    <name evidence="3" type="ORF">LUZ61_012901</name>
</gene>
<evidence type="ECO:0000259" key="2">
    <source>
        <dbReference type="Pfam" id="PF01370"/>
    </source>
</evidence>
<feature type="domain" description="NAD-dependent epimerase/dehydratase" evidence="2">
    <location>
        <begin position="9"/>
        <end position="248"/>
    </location>
</feature>
<dbReference type="FunFam" id="3.40.50.720:FF:000085">
    <property type="entry name" value="Dihydroflavonol reductase"/>
    <property type="match status" value="1"/>
</dbReference>
<comment type="caution">
    <text evidence="3">The sequence shown here is derived from an EMBL/GenBank/DDBJ whole genome shotgun (WGS) entry which is preliminary data.</text>
</comment>
<keyword evidence="1" id="KW-0560">Oxidoreductase</keyword>
<dbReference type="AlphaFoldDB" id="A0AAD6F1P7"/>
<dbReference type="PANTHER" id="PTHR10366">
    <property type="entry name" value="NAD DEPENDENT EPIMERASE/DEHYDRATASE"/>
    <property type="match status" value="1"/>
</dbReference>
<proteinExistence type="predicted"/>
<accession>A0AAD6F1P7</accession>
<evidence type="ECO:0000313" key="4">
    <source>
        <dbReference type="Proteomes" id="UP001210211"/>
    </source>
</evidence>
<keyword evidence="4" id="KW-1185">Reference proteome</keyword>
<dbReference type="Gene3D" id="3.40.50.720">
    <property type="entry name" value="NAD(P)-binding Rossmann-like Domain"/>
    <property type="match status" value="1"/>
</dbReference>
<dbReference type="InterPro" id="IPR036291">
    <property type="entry name" value="NAD(P)-bd_dom_sf"/>
</dbReference>
<dbReference type="CDD" id="cd08958">
    <property type="entry name" value="FR_SDR_e"/>
    <property type="match status" value="1"/>
</dbReference>
<dbReference type="Pfam" id="PF01370">
    <property type="entry name" value="Epimerase"/>
    <property type="match status" value="1"/>
</dbReference>
<sequence length="324" mass="35923">MSVKGDKCVCVTGGSGFIGSWLVHFLLDRGYTVHATVMDLENENETKHLMAMEGAADRLKLFQMHLLDPSSVLAPIKGTVGVFHLATPLVAEKDPEDLLVKPAVEGTLNVLRAAKECGVKRVVLTSSSSAIAPNPHWPIDAVLTEESWADVDTFKKNNLWYPASKILAEKAAWDFSEKEGLDVVTICPGMVLGPVLPPKVYGSLELFIYILKGILVPNLPMDYLYMGCVDVRDVAKAMILLHENPSTKGRHLCEEAITKFSDLVNKICDLYPEYQIKRIEEDKQPWLVRSDNPSKKLIDLGLEFSPMENIIKDTVDSLKSKGFI</sequence>
<protein>
    <recommendedName>
        <fullName evidence="2">NAD-dependent epimerase/dehydratase domain-containing protein</fullName>
    </recommendedName>
</protein>